<evidence type="ECO:0000256" key="2">
    <source>
        <dbReference type="SAM" id="MobiDB-lite"/>
    </source>
</evidence>
<evidence type="ECO:0000313" key="4">
    <source>
        <dbReference type="Proteomes" id="UP001498398"/>
    </source>
</evidence>
<evidence type="ECO:0000256" key="1">
    <source>
        <dbReference type="SAM" id="Coils"/>
    </source>
</evidence>
<organism evidence="3 4">
    <name type="scientific">Marasmiellus scandens</name>
    <dbReference type="NCBI Taxonomy" id="2682957"/>
    <lineage>
        <taxon>Eukaryota</taxon>
        <taxon>Fungi</taxon>
        <taxon>Dikarya</taxon>
        <taxon>Basidiomycota</taxon>
        <taxon>Agaricomycotina</taxon>
        <taxon>Agaricomycetes</taxon>
        <taxon>Agaricomycetidae</taxon>
        <taxon>Agaricales</taxon>
        <taxon>Marasmiineae</taxon>
        <taxon>Omphalotaceae</taxon>
        <taxon>Marasmiellus</taxon>
    </lineage>
</organism>
<protein>
    <recommendedName>
        <fullName evidence="5">No apical meristem-associated C-terminal domain-containing protein</fullName>
    </recommendedName>
</protein>
<evidence type="ECO:0008006" key="5">
    <source>
        <dbReference type="Google" id="ProtNLM"/>
    </source>
</evidence>
<feature type="compositionally biased region" description="Polar residues" evidence="2">
    <location>
        <begin position="108"/>
        <end position="120"/>
    </location>
</feature>
<reference evidence="3 4" key="1">
    <citation type="submission" date="2024-01" db="EMBL/GenBank/DDBJ databases">
        <title>A draft genome for the cacao thread blight pathogen Marasmiellus scandens.</title>
        <authorList>
            <person name="Baruah I.K."/>
            <person name="Leung J."/>
            <person name="Bukari Y."/>
            <person name="Amoako-Attah I."/>
            <person name="Meinhardt L.W."/>
            <person name="Bailey B.A."/>
            <person name="Cohen S.P."/>
        </authorList>
    </citation>
    <scope>NUCLEOTIDE SEQUENCE [LARGE SCALE GENOMIC DNA]</scope>
    <source>
        <strain evidence="3 4">GH-19</strain>
    </source>
</reference>
<feature type="compositionally biased region" description="Basic and acidic residues" evidence="2">
    <location>
        <begin position="204"/>
        <end position="219"/>
    </location>
</feature>
<feature type="compositionally biased region" description="Polar residues" evidence="2">
    <location>
        <begin position="132"/>
        <end position="143"/>
    </location>
</feature>
<proteinExistence type="predicted"/>
<sequence>MNNNGEIPYEYNMYSGYNSGYNSNPQYDFTSSYPYATDQGPTDMTDLLRTTVVQRQPHLDPTTPQQKLPMLYSYQPHLEDSHIQLPLLPPVLISPALETPSPAPRSQPEANVTHNVTTPTGREKENVVPAQAPSQKANTSRSGPKSKSKPASKTAKPASKTAAKPPSKAKKEEKPKSKRNGGVGSRSGSGRRDGGNSDDEIAELDPKDIVGADLKAAEPEEKEDEDPDEEGETKSTRGILDEDKLYIVKYMADSTRYKTWRLKQTFHYIQIVAILNKKPNREYQVSQVKSFWLAVFEKYKAVRVRQEHTGGGDGDADSDAEETKSDLKRKRVTNTRRFSTAVLDAFEESEYFEVIDKVAHDDESVVRPEVFNSVTDNNDNDDNESEGPKPKRLKSSASQEFDSFDDALQDTMLAIRVKADATVKIEQDKLELMRQKEKREELSAKYDLALRLMAHENPLVQAQGERMFLQLNQDMMA</sequence>
<feature type="compositionally biased region" description="Low complexity" evidence="2">
    <location>
        <begin position="151"/>
        <end position="166"/>
    </location>
</feature>
<keyword evidence="1" id="KW-0175">Coiled coil</keyword>
<name>A0ABR1JDC8_9AGAR</name>
<dbReference type="Proteomes" id="UP001498398">
    <property type="component" value="Unassembled WGS sequence"/>
</dbReference>
<comment type="caution">
    <text evidence="3">The sequence shown here is derived from an EMBL/GenBank/DDBJ whole genome shotgun (WGS) entry which is preliminary data.</text>
</comment>
<evidence type="ECO:0000313" key="3">
    <source>
        <dbReference type="EMBL" id="KAK7457877.1"/>
    </source>
</evidence>
<feature type="compositionally biased region" description="Acidic residues" evidence="2">
    <location>
        <begin position="220"/>
        <end position="231"/>
    </location>
</feature>
<feature type="coiled-coil region" evidence="1">
    <location>
        <begin position="425"/>
        <end position="452"/>
    </location>
</feature>
<gene>
    <name evidence="3" type="ORF">VKT23_010221</name>
</gene>
<dbReference type="EMBL" id="JBANRG010000019">
    <property type="protein sequence ID" value="KAK7457877.1"/>
    <property type="molecule type" value="Genomic_DNA"/>
</dbReference>
<feature type="region of interest" description="Disordered" evidence="2">
    <location>
        <begin position="307"/>
        <end position="327"/>
    </location>
</feature>
<feature type="region of interest" description="Disordered" evidence="2">
    <location>
        <begin position="368"/>
        <end position="398"/>
    </location>
</feature>
<keyword evidence="4" id="KW-1185">Reference proteome</keyword>
<feature type="region of interest" description="Disordered" evidence="2">
    <location>
        <begin position="96"/>
        <end position="237"/>
    </location>
</feature>
<accession>A0ABR1JDC8</accession>